<feature type="region of interest" description="Disordered" evidence="2">
    <location>
        <begin position="422"/>
        <end position="448"/>
    </location>
</feature>
<reference evidence="3" key="1">
    <citation type="journal article" date="2020" name="Stud. Mycol.">
        <title>101 Dothideomycetes genomes: a test case for predicting lifestyles and emergence of pathogens.</title>
        <authorList>
            <person name="Haridas S."/>
            <person name="Albert R."/>
            <person name="Binder M."/>
            <person name="Bloem J."/>
            <person name="Labutti K."/>
            <person name="Salamov A."/>
            <person name="Andreopoulos B."/>
            <person name="Baker S."/>
            <person name="Barry K."/>
            <person name="Bills G."/>
            <person name="Bluhm B."/>
            <person name="Cannon C."/>
            <person name="Castanera R."/>
            <person name="Culley D."/>
            <person name="Daum C."/>
            <person name="Ezra D."/>
            <person name="Gonzalez J."/>
            <person name="Henrissat B."/>
            <person name="Kuo A."/>
            <person name="Liang C."/>
            <person name="Lipzen A."/>
            <person name="Lutzoni F."/>
            <person name="Magnuson J."/>
            <person name="Mondo S."/>
            <person name="Nolan M."/>
            <person name="Ohm R."/>
            <person name="Pangilinan J."/>
            <person name="Park H.-J."/>
            <person name="Ramirez L."/>
            <person name="Alfaro M."/>
            <person name="Sun H."/>
            <person name="Tritt A."/>
            <person name="Yoshinaga Y."/>
            <person name="Zwiers L.-H."/>
            <person name="Turgeon B."/>
            <person name="Goodwin S."/>
            <person name="Spatafora J."/>
            <person name="Crous P."/>
            <person name="Grigoriev I."/>
        </authorList>
    </citation>
    <scope>NUCLEOTIDE SEQUENCE</scope>
    <source>
        <strain evidence="3">CBS 113979</strain>
    </source>
</reference>
<feature type="compositionally biased region" description="Gly residues" evidence="2">
    <location>
        <begin position="633"/>
        <end position="642"/>
    </location>
</feature>
<keyword evidence="1" id="KW-0175">Coiled coil</keyword>
<feature type="region of interest" description="Disordered" evidence="2">
    <location>
        <begin position="190"/>
        <end position="210"/>
    </location>
</feature>
<evidence type="ECO:0000256" key="2">
    <source>
        <dbReference type="SAM" id="MobiDB-lite"/>
    </source>
</evidence>
<feature type="compositionally biased region" description="Basic and acidic residues" evidence="2">
    <location>
        <begin position="80"/>
        <end position="89"/>
    </location>
</feature>
<feature type="compositionally biased region" description="Basic and acidic residues" evidence="2">
    <location>
        <begin position="817"/>
        <end position="830"/>
    </location>
</feature>
<feature type="compositionally biased region" description="Polar residues" evidence="2">
    <location>
        <begin position="531"/>
        <end position="570"/>
    </location>
</feature>
<keyword evidence="4" id="KW-1185">Reference proteome</keyword>
<dbReference type="AlphaFoldDB" id="A0A6G1HC56"/>
<feature type="compositionally biased region" description="Basic residues" evidence="2">
    <location>
        <begin position="589"/>
        <end position="599"/>
    </location>
</feature>
<feature type="compositionally biased region" description="Polar residues" evidence="2">
    <location>
        <begin position="320"/>
        <end position="337"/>
    </location>
</feature>
<dbReference type="EMBL" id="ML977141">
    <property type="protein sequence ID" value="KAF1990599.1"/>
    <property type="molecule type" value="Genomic_DNA"/>
</dbReference>
<feature type="region of interest" description="Disordered" evidence="2">
    <location>
        <begin position="1"/>
        <end position="153"/>
    </location>
</feature>
<organism evidence="3 4">
    <name type="scientific">Aulographum hederae CBS 113979</name>
    <dbReference type="NCBI Taxonomy" id="1176131"/>
    <lineage>
        <taxon>Eukaryota</taxon>
        <taxon>Fungi</taxon>
        <taxon>Dikarya</taxon>
        <taxon>Ascomycota</taxon>
        <taxon>Pezizomycotina</taxon>
        <taxon>Dothideomycetes</taxon>
        <taxon>Pleosporomycetidae</taxon>
        <taxon>Aulographales</taxon>
        <taxon>Aulographaceae</taxon>
    </lineage>
</organism>
<feature type="coiled-coil region" evidence="1">
    <location>
        <begin position="244"/>
        <end position="275"/>
    </location>
</feature>
<evidence type="ECO:0000313" key="3">
    <source>
        <dbReference type="EMBL" id="KAF1990599.1"/>
    </source>
</evidence>
<feature type="region of interest" description="Disordered" evidence="2">
    <location>
        <begin position="301"/>
        <end position="404"/>
    </location>
</feature>
<dbReference type="OrthoDB" id="5226996at2759"/>
<feature type="compositionally biased region" description="Acidic residues" evidence="2">
    <location>
        <begin position="612"/>
        <end position="622"/>
    </location>
</feature>
<feature type="compositionally biased region" description="Polar residues" evidence="2">
    <location>
        <begin position="7"/>
        <end position="23"/>
    </location>
</feature>
<feature type="compositionally biased region" description="Polar residues" evidence="2">
    <location>
        <begin position="39"/>
        <end position="52"/>
    </location>
</feature>
<feature type="region of interest" description="Disordered" evidence="2">
    <location>
        <begin position="741"/>
        <end position="860"/>
    </location>
</feature>
<accession>A0A6G1HC56</accession>
<protein>
    <recommendedName>
        <fullName evidence="5">Nuclear RNA binding protein</fullName>
    </recommendedName>
</protein>
<feature type="compositionally biased region" description="Low complexity" evidence="2">
    <location>
        <begin position="746"/>
        <end position="756"/>
    </location>
</feature>
<evidence type="ECO:0000313" key="4">
    <source>
        <dbReference type="Proteomes" id="UP000800041"/>
    </source>
</evidence>
<name>A0A6G1HC56_9PEZI</name>
<dbReference type="Proteomes" id="UP000800041">
    <property type="component" value="Unassembled WGS sequence"/>
</dbReference>
<gene>
    <name evidence="3" type="ORF">K402DRAFT_389527</name>
</gene>
<proteinExistence type="predicted"/>
<feature type="compositionally biased region" description="Basic and acidic residues" evidence="2">
    <location>
        <begin position="305"/>
        <end position="318"/>
    </location>
</feature>
<evidence type="ECO:0000256" key="1">
    <source>
        <dbReference type="SAM" id="Coils"/>
    </source>
</evidence>
<feature type="region of interest" description="Disordered" evidence="2">
    <location>
        <begin position="505"/>
        <end position="721"/>
    </location>
</feature>
<feature type="compositionally biased region" description="Basic and acidic residues" evidence="2">
    <location>
        <begin position="124"/>
        <end position="137"/>
    </location>
</feature>
<feature type="compositionally biased region" description="Low complexity" evidence="2">
    <location>
        <begin position="111"/>
        <end position="122"/>
    </location>
</feature>
<feature type="compositionally biased region" description="Polar residues" evidence="2">
    <location>
        <begin position="364"/>
        <end position="373"/>
    </location>
</feature>
<evidence type="ECO:0008006" key="5">
    <source>
        <dbReference type="Google" id="ProtNLM"/>
    </source>
</evidence>
<sequence>MAPGHYSRNTIRSQTPTPSQLNTDDMETTPDRQTGRESAASSRPVSATSINFSRKRAHNISGDGHSLEQSYARANENDEQDPKRLRFDEWPFDENVTARTRGPTRSPPPSVSRRYVSSPVRNSKFKEGSMHDRRSDKPPSMFIRHTSTNDGSMPSVDHLMEEYAQDANGNATVRLPGKQANRATQAKGLTHHPNMSISGPSVDEAAENDGNSPGLYRFGRSIASAFNPVNLWNKVSTNWGKPREEHLQERKDEKLQQMVDQKAKAEKVYAEMKAAGAFGANGSKALTNPAALAAFAEKMNAEPNDSNRDSGVHMEDGPKGSTNRGETSAAPSGSLRKSSFHIRTPSLSNLKKSRSEVNLHGRRSSTSSVSTQKPLPPHPGDMSTLRKQQSRKDMQKQQKLTKRVSDLEAKLESARRELHVAIGPQNNPLPPLPRTGMAEPSPSQTYSSKTMLKRRGFQPGTLPSLPSERLLFPDGVPPEMMEGAGIGPSKSKTSFTFANKIVHSTEDSDTSVHSPDVRDIDTFPMPPFASHATNNNAPNAVTKTSTLPPRSSSLQLKGPTESQDSTSEPTASGPEEVLAAKGSSTQKSSSKKREPRRAKYQADSWYQPIPDSESDEGWEIEQVENTGEKHRAGGGGDIGGGKANTTGGAAIEDGGTKGTSTEDKEKYKHSKANDELKLEDLVPEREGQETGSGAVEGVVSESERSGRLMSLEVPKDYSPTRKISASGALDLALHPIEETIYEENVSISTTTKTSKIPLAKSPKRSTAVATPSYPRRTAKTPSPSKPASRGRIPEQWRTPGRKSTSPPPSRGYSKGAKVGEDEIVEVRPDGVHVPPLPGKQSGTGQKKNKDGEFEWPEDCF</sequence>
<feature type="compositionally biased region" description="Basic and acidic residues" evidence="2">
    <location>
        <begin position="660"/>
        <end position="688"/>
    </location>
</feature>